<dbReference type="InterPro" id="IPR036691">
    <property type="entry name" value="Endo/exonu/phosph_ase_sf"/>
</dbReference>
<sequence>MVAIQEHRWQTSEETSTSYGVWKDTKWRFEYSSATPEGQGGVGLLMNPRMSAFFDSSEKISGRIMMVHFKGNPAITIIIVYAPTEDKSDIEKDTFYDDLEKCTQDIPPHNVLILAGDFNARIGIDSHKTNPRVIGKHTYHHSTDDNGNRLVNYCEACNIRSTQSRFPQPQSRSWTWLHPNNNSKAQLDHILINGKWINSIRNVRAYNTVELNSDHRIEILIRTMIFKPNTTIS</sequence>
<accession>A0A8S2Q285</accession>
<name>A0A8S2Q285_9BILA</name>
<organism evidence="2 3">
    <name type="scientific">Rotaria magnacalcarata</name>
    <dbReference type="NCBI Taxonomy" id="392030"/>
    <lineage>
        <taxon>Eukaryota</taxon>
        <taxon>Metazoa</taxon>
        <taxon>Spiralia</taxon>
        <taxon>Gnathifera</taxon>
        <taxon>Rotifera</taxon>
        <taxon>Eurotatoria</taxon>
        <taxon>Bdelloidea</taxon>
        <taxon>Philodinida</taxon>
        <taxon>Philodinidae</taxon>
        <taxon>Rotaria</taxon>
    </lineage>
</organism>
<evidence type="ECO:0000313" key="3">
    <source>
        <dbReference type="Proteomes" id="UP000681967"/>
    </source>
</evidence>
<gene>
    <name evidence="2" type="ORF">BYL167_LOCUS17876</name>
</gene>
<dbReference type="Pfam" id="PF03372">
    <property type="entry name" value="Exo_endo_phos"/>
    <property type="match status" value="1"/>
</dbReference>
<evidence type="ECO:0000313" key="2">
    <source>
        <dbReference type="EMBL" id="CAF4077416.1"/>
    </source>
</evidence>
<feature type="domain" description="Endonuclease/exonuclease/phosphatase" evidence="1">
    <location>
        <begin position="2"/>
        <end position="196"/>
    </location>
</feature>
<dbReference type="CDD" id="cd09076">
    <property type="entry name" value="L1-EN"/>
    <property type="match status" value="1"/>
</dbReference>
<comment type="caution">
    <text evidence="2">The sequence shown here is derived from an EMBL/GenBank/DDBJ whole genome shotgun (WGS) entry which is preliminary data.</text>
</comment>
<dbReference type="GO" id="GO:0003824">
    <property type="term" value="F:catalytic activity"/>
    <property type="evidence" value="ECO:0007669"/>
    <property type="project" value="InterPro"/>
</dbReference>
<dbReference type="SUPFAM" id="SSF56219">
    <property type="entry name" value="DNase I-like"/>
    <property type="match status" value="1"/>
</dbReference>
<protein>
    <recommendedName>
        <fullName evidence="1">Endonuclease/exonuclease/phosphatase domain-containing protein</fullName>
    </recommendedName>
</protein>
<dbReference type="AlphaFoldDB" id="A0A8S2Q285"/>
<dbReference type="Gene3D" id="3.60.10.10">
    <property type="entry name" value="Endonuclease/exonuclease/phosphatase"/>
    <property type="match status" value="1"/>
</dbReference>
<dbReference type="EMBL" id="CAJOBH010007196">
    <property type="protein sequence ID" value="CAF4077416.1"/>
    <property type="molecule type" value="Genomic_DNA"/>
</dbReference>
<proteinExistence type="predicted"/>
<evidence type="ECO:0000259" key="1">
    <source>
        <dbReference type="Pfam" id="PF03372"/>
    </source>
</evidence>
<dbReference type="Proteomes" id="UP000681967">
    <property type="component" value="Unassembled WGS sequence"/>
</dbReference>
<dbReference type="InterPro" id="IPR005135">
    <property type="entry name" value="Endo/exonuclease/phosphatase"/>
</dbReference>
<reference evidence="2" key="1">
    <citation type="submission" date="2021-02" db="EMBL/GenBank/DDBJ databases">
        <authorList>
            <person name="Nowell W R."/>
        </authorList>
    </citation>
    <scope>NUCLEOTIDE SEQUENCE</scope>
</reference>